<gene>
    <name evidence="2" type="ORF">HHL09_25045</name>
</gene>
<dbReference type="KEGG" id="luo:HHL09_25045"/>
<evidence type="ECO:0000313" key="2">
    <source>
        <dbReference type="EMBL" id="QJE98907.1"/>
    </source>
</evidence>
<feature type="region of interest" description="Disordered" evidence="1">
    <location>
        <begin position="1"/>
        <end position="53"/>
    </location>
</feature>
<name>A0A858RPG3_9BACT</name>
<reference evidence="2 3" key="1">
    <citation type="submission" date="2020-04" db="EMBL/GenBank/DDBJ databases">
        <title>Luteolibacter sp. G-1-1-1 isolated from soil.</title>
        <authorList>
            <person name="Dahal R.H."/>
        </authorList>
    </citation>
    <scope>NUCLEOTIDE SEQUENCE [LARGE SCALE GENOMIC DNA]</scope>
    <source>
        <strain evidence="2 3">G-1-1-1</strain>
    </source>
</reference>
<keyword evidence="3" id="KW-1185">Reference proteome</keyword>
<protein>
    <submittedName>
        <fullName evidence="2">Uncharacterized protein</fullName>
    </submittedName>
</protein>
<dbReference type="EMBL" id="CP051774">
    <property type="protein sequence ID" value="QJE98907.1"/>
    <property type="molecule type" value="Genomic_DNA"/>
</dbReference>
<feature type="compositionally biased region" description="Basic and acidic residues" evidence="1">
    <location>
        <begin position="1"/>
        <end position="18"/>
    </location>
</feature>
<dbReference type="Proteomes" id="UP000501812">
    <property type="component" value="Chromosome"/>
</dbReference>
<evidence type="ECO:0000313" key="3">
    <source>
        <dbReference type="Proteomes" id="UP000501812"/>
    </source>
</evidence>
<proteinExistence type="predicted"/>
<organism evidence="2 3">
    <name type="scientific">Luteolibacter luteus</name>
    <dbReference type="NCBI Taxonomy" id="2728835"/>
    <lineage>
        <taxon>Bacteria</taxon>
        <taxon>Pseudomonadati</taxon>
        <taxon>Verrucomicrobiota</taxon>
        <taxon>Verrucomicrobiia</taxon>
        <taxon>Verrucomicrobiales</taxon>
        <taxon>Verrucomicrobiaceae</taxon>
        <taxon>Luteolibacter</taxon>
    </lineage>
</organism>
<evidence type="ECO:0000256" key="1">
    <source>
        <dbReference type="SAM" id="MobiDB-lite"/>
    </source>
</evidence>
<sequence>MAAKPKEREAVEENRKAPVPEPVGDGFPREKDVSTPPPGSDQARPDKERDEDR</sequence>
<accession>A0A858RPG3</accession>
<dbReference type="RefSeq" id="WP_169457393.1">
    <property type="nucleotide sequence ID" value="NZ_CP051774.1"/>
</dbReference>
<feature type="compositionally biased region" description="Basic and acidic residues" evidence="1">
    <location>
        <begin position="43"/>
        <end position="53"/>
    </location>
</feature>
<dbReference type="AlphaFoldDB" id="A0A858RPG3"/>